<evidence type="ECO:0000313" key="4">
    <source>
        <dbReference type="Proteomes" id="UP001362999"/>
    </source>
</evidence>
<reference evidence="2 4" key="1">
    <citation type="journal article" date="2024" name="J Genomics">
        <title>Draft genome sequencing and assembly of Favolaschia claudopus CIRM-BRFM 2984 isolated from oak limbs.</title>
        <authorList>
            <person name="Navarro D."/>
            <person name="Drula E."/>
            <person name="Chaduli D."/>
            <person name="Cazenave R."/>
            <person name="Ahrendt S."/>
            <person name="Wang J."/>
            <person name="Lipzen A."/>
            <person name="Daum C."/>
            <person name="Barry K."/>
            <person name="Grigoriev I.V."/>
            <person name="Favel A."/>
            <person name="Rosso M.N."/>
            <person name="Martin F."/>
        </authorList>
    </citation>
    <scope>NUCLEOTIDE SEQUENCE [LARGE SCALE GENOMIC DNA]</scope>
    <source>
        <strain evidence="2 4">CIRM-BRFM 2984</strain>
    </source>
</reference>
<protein>
    <submittedName>
        <fullName evidence="2">Uncharacterized protein</fullName>
    </submittedName>
</protein>
<evidence type="ECO:0000313" key="3">
    <source>
        <dbReference type="EMBL" id="KAK7022227.1"/>
    </source>
</evidence>
<dbReference type="AlphaFoldDB" id="A0AAW0B904"/>
<keyword evidence="4" id="KW-1185">Reference proteome</keyword>
<gene>
    <name evidence="2" type="ORF">R3P38DRAFT_3195595</name>
    <name evidence="3" type="ORF">R3P38DRAFT_3195614</name>
</gene>
<comment type="caution">
    <text evidence="2">The sequence shown here is derived from an EMBL/GenBank/DDBJ whole genome shotgun (WGS) entry which is preliminary data.</text>
</comment>
<sequence>MSYQLPAFPAVSSMLPMVAMPVVALPSVVVMYVPVVAAPAVAPAPAAAPAAAPKAKEHKEPPAPKEKETPRPGAGLPAALIQHLRTEGPYTANEIFITVPTQSLGPVPETTPVPEWYVITRGRALSDVAISGVAGVRKVYNSQDLALEAFNSALQWGIVQVVAFISLAVD</sequence>
<feature type="compositionally biased region" description="Basic and acidic residues" evidence="1">
    <location>
        <begin position="54"/>
        <end position="70"/>
    </location>
</feature>
<proteinExistence type="predicted"/>
<name>A0AAW0B904_9AGAR</name>
<dbReference type="EMBL" id="JAWWNJ010000037">
    <property type="protein sequence ID" value="KAK7022211.1"/>
    <property type="molecule type" value="Genomic_DNA"/>
</dbReference>
<dbReference type="Proteomes" id="UP001362999">
    <property type="component" value="Unassembled WGS sequence"/>
</dbReference>
<dbReference type="EMBL" id="JAWWNJ010000037">
    <property type="protein sequence ID" value="KAK7022227.1"/>
    <property type="molecule type" value="Genomic_DNA"/>
</dbReference>
<feature type="region of interest" description="Disordered" evidence="1">
    <location>
        <begin position="51"/>
        <end position="75"/>
    </location>
</feature>
<evidence type="ECO:0000256" key="1">
    <source>
        <dbReference type="SAM" id="MobiDB-lite"/>
    </source>
</evidence>
<organism evidence="2 4">
    <name type="scientific">Favolaschia claudopus</name>
    <dbReference type="NCBI Taxonomy" id="2862362"/>
    <lineage>
        <taxon>Eukaryota</taxon>
        <taxon>Fungi</taxon>
        <taxon>Dikarya</taxon>
        <taxon>Basidiomycota</taxon>
        <taxon>Agaricomycotina</taxon>
        <taxon>Agaricomycetes</taxon>
        <taxon>Agaricomycetidae</taxon>
        <taxon>Agaricales</taxon>
        <taxon>Marasmiineae</taxon>
        <taxon>Mycenaceae</taxon>
        <taxon>Favolaschia</taxon>
    </lineage>
</organism>
<evidence type="ECO:0000313" key="2">
    <source>
        <dbReference type="EMBL" id="KAK7022211.1"/>
    </source>
</evidence>
<accession>A0AAW0B904</accession>